<protein>
    <submittedName>
        <fullName evidence="2">Erythromycin esterase</fullName>
    </submittedName>
</protein>
<evidence type="ECO:0000256" key="1">
    <source>
        <dbReference type="SAM" id="Phobius"/>
    </source>
</evidence>
<dbReference type="EMBL" id="NIHM01000002">
    <property type="protein sequence ID" value="PLT57803.1"/>
    <property type="molecule type" value="Genomic_DNA"/>
</dbReference>
<dbReference type="CDD" id="cd14728">
    <property type="entry name" value="Ere-like"/>
    <property type="match status" value="1"/>
</dbReference>
<dbReference type="PANTHER" id="PTHR31299:SF0">
    <property type="entry name" value="ESTERASE, PUTATIVE (AFU_ORTHOLOGUE AFUA_1G05850)-RELATED"/>
    <property type="match status" value="1"/>
</dbReference>
<name>A0A2N5NLL9_MEDGN</name>
<keyword evidence="1" id="KW-1133">Transmembrane helix</keyword>
<evidence type="ECO:0000313" key="3">
    <source>
        <dbReference type="Proteomes" id="UP000234849"/>
    </source>
</evidence>
<gene>
    <name evidence="2" type="ORF">CDL18_02250</name>
</gene>
<keyword evidence="1" id="KW-0472">Membrane</keyword>
<proteinExistence type="predicted"/>
<reference evidence="2 3" key="1">
    <citation type="journal article" date="2017" name="Genome Med.">
        <title>A novel Ruminococcus gnavus clade enriched in inflammatory bowel disease patients.</title>
        <authorList>
            <person name="Hall A.B."/>
            <person name="Yassour M."/>
            <person name="Sauk J."/>
            <person name="Garner A."/>
            <person name="Jiang X."/>
            <person name="Arthur T."/>
            <person name="Lagoudas G.K."/>
            <person name="Vatanen T."/>
            <person name="Fornelos N."/>
            <person name="Wilson R."/>
            <person name="Bertha M."/>
            <person name="Cohen M."/>
            <person name="Garber J."/>
            <person name="Khalili H."/>
            <person name="Gevers D."/>
            <person name="Ananthakrishnan A.N."/>
            <person name="Kugathasan S."/>
            <person name="Lander E.S."/>
            <person name="Blainey P."/>
            <person name="Vlamakis H."/>
            <person name="Xavier R.J."/>
            <person name="Huttenhower C."/>
        </authorList>
    </citation>
    <scope>NUCLEOTIDE SEQUENCE [LARGE SCALE GENOMIC DNA]</scope>
    <source>
        <strain evidence="2 3">RJX1118</strain>
    </source>
</reference>
<dbReference type="AlphaFoldDB" id="A0A2N5NLL9"/>
<accession>A0A2N5NLL9</accession>
<dbReference type="Proteomes" id="UP000234849">
    <property type="component" value="Unassembled WGS sequence"/>
</dbReference>
<comment type="caution">
    <text evidence="2">The sequence shown here is derived from an EMBL/GenBank/DDBJ whole genome shotgun (WGS) entry which is preliminary data.</text>
</comment>
<sequence length="417" mass="47305">MKNKKTRRFKIRYIVFGLLGVMALAALVFMRFGGFGTGENVNPEEFLAYAEPVENITVPESAKIIALGEATHGNAEFQQLKLEVFKLMVKNNGVRAFALEGDYGGCEQVNRYIHGGEGTAQEAAAAIGFSIYRTEEMAELISYMRQYNESALEGEDLRFYGFDMQRLSYSMRFLKESCKELEVDTTNLQKLVEGENWSSECDLSTRTETLTQVKKELESKNGSENAIHFVDILMQHSELQTLTNDDGATLRDQFMAENVQWILQQEQRNGHEKIFVTGHNSHVAKWGSFDSMGKLLSKDAANGYYVIGTDFYKTHCNMPTRSPEKRTIQVFYSHDPLAKAAKLAGFDICWLDFTKVPENSELGRQASEYTYMGTLGESYSIIMRLLPPSYRMFQPPAELYDSMIFVTDANPTKILEE</sequence>
<dbReference type="RefSeq" id="WP_101879100.1">
    <property type="nucleotide sequence ID" value="NZ_CAXUHP010000008.1"/>
</dbReference>
<feature type="transmembrane region" description="Helical" evidence="1">
    <location>
        <begin position="12"/>
        <end position="32"/>
    </location>
</feature>
<dbReference type="InterPro" id="IPR007815">
    <property type="entry name" value="Emycin_Estase"/>
</dbReference>
<dbReference type="InterPro" id="IPR052036">
    <property type="entry name" value="Hydrolase/PRTase-associated"/>
</dbReference>
<dbReference type="GO" id="GO:0046677">
    <property type="term" value="P:response to antibiotic"/>
    <property type="evidence" value="ECO:0007669"/>
    <property type="project" value="InterPro"/>
</dbReference>
<organism evidence="2 3">
    <name type="scientific">Mediterraneibacter gnavus</name>
    <name type="common">Ruminococcus gnavus</name>
    <dbReference type="NCBI Taxonomy" id="33038"/>
    <lineage>
        <taxon>Bacteria</taxon>
        <taxon>Bacillati</taxon>
        <taxon>Bacillota</taxon>
        <taxon>Clostridia</taxon>
        <taxon>Lachnospirales</taxon>
        <taxon>Lachnospiraceae</taxon>
        <taxon>Mediterraneibacter</taxon>
    </lineage>
</organism>
<keyword evidence="1" id="KW-0812">Transmembrane</keyword>
<dbReference type="Pfam" id="PF05139">
    <property type="entry name" value="Erythro_esteras"/>
    <property type="match status" value="1"/>
</dbReference>
<evidence type="ECO:0000313" key="2">
    <source>
        <dbReference type="EMBL" id="PLT57803.1"/>
    </source>
</evidence>
<dbReference type="Gene3D" id="1.20.1440.30">
    <property type="entry name" value="Biosynthetic Protein domain"/>
    <property type="match status" value="1"/>
</dbReference>
<dbReference type="Gene3D" id="3.40.1660.10">
    <property type="entry name" value="EreA-like (biosynthetic domain)"/>
    <property type="match status" value="1"/>
</dbReference>
<dbReference type="PANTHER" id="PTHR31299">
    <property type="entry name" value="ESTERASE, PUTATIVE (AFU_ORTHOLOGUE AFUA_1G05850)-RELATED"/>
    <property type="match status" value="1"/>
</dbReference>
<dbReference type="SUPFAM" id="SSF159501">
    <property type="entry name" value="EreA/ChaN-like"/>
    <property type="match status" value="1"/>
</dbReference>
<dbReference type="Gene3D" id="3.30.1870.10">
    <property type="entry name" value="EreA-like, domain 2"/>
    <property type="match status" value="1"/>
</dbReference>